<dbReference type="InterPro" id="IPR017871">
    <property type="entry name" value="ABC_transporter-like_CS"/>
</dbReference>
<dbReference type="InterPro" id="IPR003439">
    <property type="entry name" value="ABC_transporter-like_ATP-bd"/>
</dbReference>
<dbReference type="CDD" id="cd03268">
    <property type="entry name" value="ABC_BcrA_bacitracin_resist"/>
    <property type="match status" value="1"/>
</dbReference>
<dbReference type="InterPro" id="IPR027417">
    <property type="entry name" value="P-loop_NTPase"/>
</dbReference>
<dbReference type="STRING" id="1171373.PACID_08760"/>
<sequence>MDLAVLPGGPRTLGAMINVSHLTRRYGPVTAVDDVSFTVEPGQVCGFLGPNGAGKSTTMRCLVGLTTPTSGSATVLGSNYRHLPNPGRQVGIMLDATAQHPGRTGRETLRIAALVQGLDAGRVDSVLEQVGLTNAEARARVRTYSLGMQQRLGIATALLGDPRVLILDEPTNGLDPEGIRWMRDLLRRLADRGDTILLSSHLLHEVEQVADTLVLIGDGRVISSGATEELLDGERSLEELYLSRTDAAARR</sequence>
<proteinExistence type="inferred from homology"/>
<evidence type="ECO:0000313" key="6">
    <source>
        <dbReference type="EMBL" id="AFV88714.1"/>
    </source>
</evidence>
<dbReference type="PANTHER" id="PTHR43335:SF4">
    <property type="entry name" value="ABC TRANSPORTER, ATP-BINDING PROTEIN"/>
    <property type="match status" value="1"/>
</dbReference>
<dbReference type="GO" id="GO:0005524">
    <property type="term" value="F:ATP binding"/>
    <property type="evidence" value="ECO:0007669"/>
    <property type="project" value="UniProtKB-KW"/>
</dbReference>
<evidence type="ECO:0000256" key="2">
    <source>
        <dbReference type="ARBA" id="ARBA00022448"/>
    </source>
</evidence>
<dbReference type="Gene3D" id="3.40.50.300">
    <property type="entry name" value="P-loop containing nucleotide triphosphate hydrolases"/>
    <property type="match status" value="1"/>
</dbReference>
<dbReference type="PATRIC" id="fig|1171373.8.peg.887"/>
<dbReference type="PANTHER" id="PTHR43335">
    <property type="entry name" value="ABC TRANSPORTER, ATP-BINDING PROTEIN"/>
    <property type="match status" value="1"/>
</dbReference>
<dbReference type="Proteomes" id="UP000000214">
    <property type="component" value="Chromosome"/>
</dbReference>
<reference evidence="6 7" key="1">
    <citation type="journal article" date="2012" name="BMC Genomics">
        <title>The genome sequence of Propionibacterium acidipropionici provides insights into its biotechnological and industrial potential.</title>
        <authorList>
            <person name="Parizzi L.P."/>
            <person name="Grassi M.C."/>
            <person name="Llerena L.A."/>
            <person name="Carazzolle M.F."/>
            <person name="Queiroz V.L."/>
            <person name="Lunardi I."/>
            <person name="Zeidler A.F."/>
            <person name="Teixeira P.J."/>
            <person name="Mieczkowski P."/>
            <person name="Rincones J."/>
            <person name="Pereira G.A."/>
        </authorList>
    </citation>
    <scope>NUCLEOTIDE SEQUENCE [LARGE SCALE GENOMIC DNA]</scope>
    <source>
        <strain evidence="7">ATCC 4875 / DSM 20272 / JCM 6432 / NBRC 12425 / NCIMB 8070</strain>
    </source>
</reference>
<comment type="similarity">
    <text evidence="1">Belongs to the ABC transporter superfamily.</text>
</comment>
<gene>
    <name evidence="6" type="ordered locus">PACID_08760</name>
</gene>
<dbReference type="KEGG" id="pbo:PACID_08760"/>
<dbReference type="AlphaFoldDB" id="K7RLC2"/>
<evidence type="ECO:0000259" key="5">
    <source>
        <dbReference type="PROSITE" id="PS50893"/>
    </source>
</evidence>
<evidence type="ECO:0000256" key="1">
    <source>
        <dbReference type="ARBA" id="ARBA00005417"/>
    </source>
</evidence>
<protein>
    <submittedName>
        <fullName evidence="6">ABC transporter related protein</fullName>
    </submittedName>
</protein>
<keyword evidence="2" id="KW-0813">Transport</keyword>
<dbReference type="eggNOG" id="COG1131">
    <property type="taxonomic scope" value="Bacteria"/>
</dbReference>
<dbReference type="GO" id="GO:0016887">
    <property type="term" value="F:ATP hydrolysis activity"/>
    <property type="evidence" value="ECO:0007669"/>
    <property type="project" value="InterPro"/>
</dbReference>
<evidence type="ECO:0000313" key="7">
    <source>
        <dbReference type="Proteomes" id="UP000000214"/>
    </source>
</evidence>
<dbReference type="SMART" id="SM00382">
    <property type="entry name" value="AAA"/>
    <property type="match status" value="1"/>
</dbReference>
<dbReference type="PROSITE" id="PS50893">
    <property type="entry name" value="ABC_TRANSPORTER_2"/>
    <property type="match status" value="1"/>
</dbReference>
<evidence type="ECO:0000256" key="4">
    <source>
        <dbReference type="ARBA" id="ARBA00022840"/>
    </source>
</evidence>
<keyword evidence="3" id="KW-0547">Nucleotide-binding</keyword>
<dbReference type="Pfam" id="PF00005">
    <property type="entry name" value="ABC_tran"/>
    <property type="match status" value="1"/>
</dbReference>
<dbReference type="PROSITE" id="PS00211">
    <property type="entry name" value="ABC_TRANSPORTER_1"/>
    <property type="match status" value="1"/>
</dbReference>
<name>K7RLC2_ACIA4</name>
<feature type="domain" description="ABC transporter" evidence="5">
    <location>
        <begin position="17"/>
        <end position="243"/>
    </location>
</feature>
<dbReference type="HOGENOM" id="CLU_000604_1_2_11"/>
<evidence type="ECO:0000256" key="3">
    <source>
        <dbReference type="ARBA" id="ARBA00022741"/>
    </source>
</evidence>
<accession>K7RLC2</accession>
<keyword evidence="4" id="KW-0067">ATP-binding</keyword>
<dbReference type="InterPro" id="IPR003593">
    <property type="entry name" value="AAA+_ATPase"/>
</dbReference>
<dbReference type="EMBL" id="CP003493">
    <property type="protein sequence ID" value="AFV88714.1"/>
    <property type="molecule type" value="Genomic_DNA"/>
</dbReference>
<dbReference type="SUPFAM" id="SSF52540">
    <property type="entry name" value="P-loop containing nucleoside triphosphate hydrolases"/>
    <property type="match status" value="1"/>
</dbReference>
<organism evidence="6 7">
    <name type="scientific">Acidipropionibacterium acidipropionici (strain ATCC 4875 / DSM 20272 / JCM 6432 / NBRC 12425 / NCIMB 8070 / 4)</name>
    <name type="common">Propionibacterium acidipropionici</name>
    <dbReference type="NCBI Taxonomy" id="1171373"/>
    <lineage>
        <taxon>Bacteria</taxon>
        <taxon>Bacillati</taxon>
        <taxon>Actinomycetota</taxon>
        <taxon>Actinomycetes</taxon>
        <taxon>Propionibacteriales</taxon>
        <taxon>Propionibacteriaceae</taxon>
        <taxon>Acidipropionibacterium</taxon>
    </lineage>
</organism>